<dbReference type="AlphaFoldDB" id="A0A9W9J7V5"/>
<evidence type="ECO:0000256" key="1">
    <source>
        <dbReference type="SAM" id="SignalP"/>
    </source>
</evidence>
<keyword evidence="3" id="KW-1185">Reference proteome</keyword>
<evidence type="ECO:0000313" key="2">
    <source>
        <dbReference type="EMBL" id="KAJ5191975.1"/>
    </source>
</evidence>
<gene>
    <name evidence="2" type="ORF">N7498_010960</name>
</gene>
<evidence type="ECO:0000313" key="3">
    <source>
        <dbReference type="Proteomes" id="UP001150904"/>
    </source>
</evidence>
<dbReference type="EMBL" id="JAPQKR010000016">
    <property type="protein sequence ID" value="KAJ5191975.1"/>
    <property type="molecule type" value="Genomic_DNA"/>
</dbReference>
<protein>
    <submittedName>
        <fullName evidence="2">Uncharacterized protein</fullName>
    </submittedName>
</protein>
<organism evidence="2 3">
    <name type="scientific">Penicillium cinerascens</name>
    <dbReference type="NCBI Taxonomy" id="70096"/>
    <lineage>
        <taxon>Eukaryota</taxon>
        <taxon>Fungi</taxon>
        <taxon>Dikarya</taxon>
        <taxon>Ascomycota</taxon>
        <taxon>Pezizomycotina</taxon>
        <taxon>Eurotiomycetes</taxon>
        <taxon>Eurotiomycetidae</taxon>
        <taxon>Eurotiales</taxon>
        <taxon>Aspergillaceae</taxon>
        <taxon>Penicillium</taxon>
    </lineage>
</organism>
<dbReference type="GeneID" id="83185317"/>
<dbReference type="PANTHER" id="PTHR38049">
    <property type="entry name" value="RICIN B LECTIN DOMAIN-CONTAINING PROTEIN"/>
    <property type="match status" value="1"/>
</dbReference>
<feature type="chain" id="PRO_5040871719" evidence="1">
    <location>
        <begin position="18"/>
        <end position="215"/>
    </location>
</feature>
<sequence>MVLGIFLMTAMVPTMIGVNEASKGTRDHEDRRRESARKQRSYLSVQCTSYDGSRQQRLAIHNAQVYLGADRKVYITKFPSPQLVPLSGGFYQHPDFSPGNTAGFVTISNETPPTLRWVYLDSQTHEIRWGGRQDSEGHVCGPFDWTKDEERVTLEGWEGWLAVRLPDDEKRAKELGMEEGQSLWRLYFDEHDDGADLPPGAEALEVTLKRTMAES</sequence>
<name>A0A9W9J7V5_9EURO</name>
<proteinExistence type="predicted"/>
<feature type="signal peptide" evidence="1">
    <location>
        <begin position="1"/>
        <end position="17"/>
    </location>
</feature>
<reference evidence="2" key="1">
    <citation type="submission" date="2022-12" db="EMBL/GenBank/DDBJ databases">
        <authorList>
            <person name="Petersen C."/>
        </authorList>
    </citation>
    <scope>NUCLEOTIDE SEQUENCE</scope>
    <source>
        <strain evidence="2">IBT 15544</strain>
    </source>
</reference>
<accession>A0A9W9J7V5</accession>
<reference evidence="2" key="2">
    <citation type="journal article" date="2023" name="IMA Fungus">
        <title>Comparative genomic study of the Penicillium genus elucidates a diverse pangenome and 15 lateral gene transfer events.</title>
        <authorList>
            <person name="Petersen C."/>
            <person name="Sorensen T."/>
            <person name="Nielsen M.R."/>
            <person name="Sondergaard T.E."/>
            <person name="Sorensen J.L."/>
            <person name="Fitzpatrick D.A."/>
            <person name="Frisvad J.C."/>
            <person name="Nielsen K.L."/>
        </authorList>
    </citation>
    <scope>NUCLEOTIDE SEQUENCE</scope>
    <source>
        <strain evidence="2">IBT 15544</strain>
    </source>
</reference>
<dbReference type="Proteomes" id="UP001150904">
    <property type="component" value="Unassembled WGS sequence"/>
</dbReference>
<dbReference type="OrthoDB" id="3928002at2759"/>
<keyword evidence="1" id="KW-0732">Signal</keyword>
<dbReference type="RefSeq" id="XP_058304915.1">
    <property type="nucleotide sequence ID" value="XM_058458016.1"/>
</dbReference>
<dbReference type="PANTHER" id="PTHR38049:SF2">
    <property type="entry name" value="RICIN B LECTIN DOMAIN-CONTAINING PROTEIN"/>
    <property type="match status" value="1"/>
</dbReference>
<comment type="caution">
    <text evidence="2">The sequence shown here is derived from an EMBL/GenBank/DDBJ whole genome shotgun (WGS) entry which is preliminary data.</text>
</comment>